<dbReference type="PATRIC" id="fig|43687.5.peg.1397"/>
<evidence type="ECO:0000313" key="6">
    <source>
        <dbReference type="Proteomes" id="UP000056255"/>
    </source>
</evidence>
<dbReference type="EMBL" id="CP012172">
    <property type="protein sequence ID" value="AKV74299.1"/>
    <property type="molecule type" value="Genomic_DNA"/>
</dbReference>
<evidence type="ECO:0000313" key="5">
    <source>
        <dbReference type="EMBL" id="AKV84316.1"/>
    </source>
</evidence>
<name>A0A0K1SPM9_9CREN</name>
<dbReference type="Proteomes" id="UP000062398">
    <property type="component" value="Chromosome"/>
</dbReference>
<dbReference type="Proteomes" id="UP000061362">
    <property type="component" value="Chromosome"/>
</dbReference>
<dbReference type="EMBL" id="CP012174">
    <property type="protein sequence ID" value="AKV78790.1"/>
    <property type="molecule type" value="Genomic_DNA"/>
</dbReference>
<evidence type="ECO:0000313" key="4">
    <source>
        <dbReference type="EMBL" id="AKV81035.1"/>
    </source>
</evidence>
<dbReference type="EMBL" id="CP012176">
    <property type="protein sequence ID" value="AKV84316.1"/>
    <property type="molecule type" value="Genomic_DNA"/>
</dbReference>
<dbReference type="EMBL" id="CP012173">
    <property type="protein sequence ID" value="AKV76538.1"/>
    <property type="molecule type" value="Genomic_DNA"/>
</dbReference>
<dbReference type="EMBL" id="CP012175">
    <property type="protein sequence ID" value="AKV81035.1"/>
    <property type="molecule type" value="Genomic_DNA"/>
</dbReference>
<sequence>MAKVYVIHEWDDTQKDQALKFFNGLVDMAKGKKLPKGFKLEKLNVDEANKTAVCEWEVPSMQDLANVASQMGITWKVKMISPVTKYEHKLL</sequence>
<gene>
    <name evidence="1" type="ORF">MsedA_1298</name>
    <name evidence="2" type="ORF">MsedB_1300</name>
    <name evidence="3" type="ORF">MsedC_1298</name>
    <name evidence="4" type="ORF">MsedD_1299</name>
    <name evidence="5" type="ORF">MsedE_1302</name>
</gene>
<evidence type="ECO:0000313" key="3">
    <source>
        <dbReference type="EMBL" id="AKV78790.1"/>
    </source>
</evidence>
<protein>
    <recommendedName>
        <fullName evidence="11">DUF4242 domain-containing protein</fullName>
    </recommendedName>
</protein>
<dbReference type="OrthoDB" id="40443at2157"/>
<dbReference type="Proteomes" id="UP000056255">
    <property type="component" value="Chromosome"/>
</dbReference>
<dbReference type="AlphaFoldDB" id="A0A0K1SPM9"/>
<evidence type="ECO:0000313" key="1">
    <source>
        <dbReference type="EMBL" id="AKV74299.1"/>
    </source>
</evidence>
<evidence type="ECO:0000313" key="10">
    <source>
        <dbReference type="Proteomes" id="UP000068832"/>
    </source>
</evidence>
<reference evidence="5 6" key="2">
    <citation type="submission" date="2015-07" db="EMBL/GenBank/DDBJ databases">
        <title>Physiological, transcriptional responses and genome re-sequencing of acid resistant extremely thermoacidophilic Metallosphaera sedula SARC-M1.</title>
        <authorList>
            <person name="Ai C."/>
            <person name="McCarthy S."/>
            <person name="Eckrich V."/>
            <person name="Rudrappa D."/>
            <person name="Qiu G."/>
            <person name="Blum P."/>
        </authorList>
    </citation>
    <scope>NUCLEOTIDE SEQUENCE [LARGE SCALE GENOMIC DNA]</scope>
    <source>
        <strain evidence="5 6">SARC-M1</strain>
    </source>
</reference>
<dbReference type="Proteomes" id="UP000068832">
    <property type="component" value="Chromosome"/>
</dbReference>
<evidence type="ECO:0000313" key="7">
    <source>
        <dbReference type="Proteomes" id="UP000061362"/>
    </source>
</evidence>
<reference evidence="7 8" key="1">
    <citation type="journal article" date="2015" name="Genome Announc.">
        <title>Complete Genome Sequences of Evolved Arsenate-Resistant Metallosphaera sedula Strains.</title>
        <authorList>
            <person name="Ai C."/>
            <person name="McCarthy S."/>
            <person name="Schackwitz W."/>
            <person name="Martin J."/>
            <person name="Lipzen A."/>
            <person name="Blum P."/>
        </authorList>
    </citation>
    <scope>NUCLEOTIDE SEQUENCE [LARGE SCALE GENOMIC DNA]</scope>
    <source>
        <strain evidence="3 8">ARS120-1</strain>
        <strain evidence="4 7">ARS120-2</strain>
        <strain evidence="1 10">ARS50-1</strain>
        <strain evidence="2 9">ARS50-2</strain>
    </source>
</reference>
<evidence type="ECO:0000313" key="2">
    <source>
        <dbReference type="EMBL" id="AKV76538.1"/>
    </source>
</evidence>
<evidence type="ECO:0000313" key="8">
    <source>
        <dbReference type="Proteomes" id="UP000062398"/>
    </source>
</evidence>
<dbReference type="RefSeq" id="WP_048060081.1">
    <property type="nucleotide sequence ID" value="NZ_AP019770.1"/>
</dbReference>
<dbReference type="GeneID" id="91755777"/>
<accession>A0A0K1SPM9</accession>
<evidence type="ECO:0000313" key="9">
    <source>
        <dbReference type="Proteomes" id="UP000062475"/>
    </source>
</evidence>
<proteinExistence type="predicted"/>
<evidence type="ECO:0008006" key="11">
    <source>
        <dbReference type="Google" id="ProtNLM"/>
    </source>
</evidence>
<dbReference type="Proteomes" id="UP000062475">
    <property type="component" value="Chromosome"/>
</dbReference>
<organism evidence="2 9">
    <name type="scientific">Metallosphaera sedula</name>
    <dbReference type="NCBI Taxonomy" id="43687"/>
    <lineage>
        <taxon>Archaea</taxon>
        <taxon>Thermoproteota</taxon>
        <taxon>Thermoprotei</taxon>
        <taxon>Sulfolobales</taxon>
        <taxon>Sulfolobaceae</taxon>
        <taxon>Metallosphaera</taxon>
    </lineage>
</organism>